<evidence type="ECO:0000256" key="2">
    <source>
        <dbReference type="ARBA" id="ARBA00022723"/>
    </source>
</evidence>
<evidence type="ECO:0000256" key="4">
    <source>
        <dbReference type="ARBA" id="ARBA00022771"/>
    </source>
</evidence>
<gene>
    <name evidence="12" type="ORF">BASA50_011152</name>
</gene>
<keyword evidence="6" id="KW-0805">Transcription regulation</keyword>
<dbReference type="PROSITE" id="PS50016">
    <property type="entry name" value="ZF_PHD_2"/>
    <property type="match status" value="3"/>
</dbReference>
<dbReference type="InterPro" id="IPR013933">
    <property type="entry name" value="CRC_Rsc7/Swp82"/>
</dbReference>
<dbReference type="InterPro" id="IPR013083">
    <property type="entry name" value="Znf_RING/FYVE/PHD"/>
</dbReference>
<sequence>MSQSQEMAPIDPIHQLDPIQDKEQSEQSEQSRLDEPNEQDGQDRQDEQDEQDGQDEQDEQDERSAQLEQAPTPTASILTASGRPARAATLKKASPQKPLMSTPAPTKRRRATNGTSIATGTPPTTTSASLAATGSSHADSDSDTHPRLKTLKGRPSYNKLANSAEQGHDTDDQEGSVMDMALDNDGTLQDDATGDEGAVDPNGVGDADSRTTAARRLQPAARRRVAVEPLSNDTDEDEEAEVDPRGEVKITKDGYLTGGREFRLKTFTLPRHPTRLYMFSLEASKILGFRDTYIFFLRNPMVRRVNGDEPDRDFLRDRGLLPSQLRNRPITLVTARNLFRVFGHKIIRRGKPVRDDYFVGDQEEPVYFPEPHLDMDDDTDFAAEFVKGLASTEGGPFVRQQAPITILGFNHTEAPHDRFEPLAIPQELRADGWMLKCALSAAEFNQRLNKYRPTRFFDLHTNIEQIPLITQPGEAHIEMLRGSETRPFVFEKNPVVCISVNDPRPNWVNVSDDEIAQKYPLAIASNQYRGTLSMYQQRFSEKDNLGNDEEPIPSFIQKRSEVEGQETAVAATPFPTTVGFNAYAAPEPQTRKRNSRSRTQSATETSTSVCCHCFNQISPIASDTIPQDLLLDCTQCSTKHHPRCIDFEDKVLVTKVMTYDWRCSNCKLCTICNNAGDDDKLLFCDTCDRGYHMYCVNPPLEVLPEGSWLCSECSVCKSCKAHPDKQEGTEDMWRHVIVSSTLTLADSIIKPPPATSALGTYLCTYCPSCYDHFQADRFCPLCMHVYSEDSDDLAMVCCDDCERWVHVGCDPELTEEVYQQLVEEEEPVFTCALCDDRKREMLLEIRQKVHDGVRLSTVEFKDHFLVAPPLVNN</sequence>
<feature type="compositionally biased region" description="Polar residues" evidence="10">
    <location>
        <begin position="66"/>
        <end position="79"/>
    </location>
</feature>
<comment type="caution">
    <text evidence="12">The sequence shown here is derived from an EMBL/GenBank/DDBJ whole genome shotgun (WGS) entry which is preliminary data.</text>
</comment>
<evidence type="ECO:0000313" key="12">
    <source>
        <dbReference type="EMBL" id="KAH6587761.1"/>
    </source>
</evidence>
<feature type="domain" description="PHD-type" evidence="11">
    <location>
        <begin position="666"/>
        <end position="716"/>
    </location>
</feature>
<keyword evidence="8" id="KW-0539">Nucleus</keyword>
<evidence type="ECO:0000256" key="9">
    <source>
        <dbReference type="PROSITE-ProRule" id="PRU00146"/>
    </source>
</evidence>
<comment type="subcellular location">
    <subcellularLocation>
        <location evidence="1">Nucleus</location>
    </subcellularLocation>
</comment>
<dbReference type="Pfam" id="PF00628">
    <property type="entry name" value="PHD"/>
    <property type="match status" value="1"/>
</dbReference>
<name>A0ABQ8EWD7_9FUNG</name>
<evidence type="ECO:0000256" key="3">
    <source>
        <dbReference type="ARBA" id="ARBA00022737"/>
    </source>
</evidence>
<dbReference type="Proteomes" id="UP001648503">
    <property type="component" value="Unassembled WGS sequence"/>
</dbReference>
<dbReference type="PANTHER" id="PTHR45888:SF4">
    <property type="entry name" value="PHD FINGER PROTEIN 10"/>
    <property type="match status" value="1"/>
</dbReference>
<keyword evidence="7" id="KW-0804">Transcription</keyword>
<keyword evidence="13" id="KW-1185">Reference proteome</keyword>
<organism evidence="12 13">
    <name type="scientific">Batrachochytrium salamandrivorans</name>
    <dbReference type="NCBI Taxonomy" id="1357716"/>
    <lineage>
        <taxon>Eukaryota</taxon>
        <taxon>Fungi</taxon>
        <taxon>Fungi incertae sedis</taxon>
        <taxon>Chytridiomycota</taxon>
        <taxon>Chytridiomycota incertae sedis</taxon>
        <taxon>Chytridiomycetes</taxon>
        <taxon>Rhizophydiales</taxon>
        <taxon>Rhizophydiales incertae sedis</taxon>
        <taxon>Batrachochytrium</taxon>
    </lineage>
</organism>
<evidence type="ECO:0000259" key="11">
    <source>
        <dbReference type="PROSITE" id="PS50016"/>
    </source>
</evidence>
<dbReference type="InterPro" id="IPR019787">
    <property type="entry name" value="Znf_PHD-finger"/>
</dbReference>
<keyword evidence="2" id="KW-0479">Metal-binding</keyword>
<feature type="domain" description="PHD-type" evidence="11">
    <location>
        <begin position="607"/>
        <end position="669"/>
    </location>
</feature>
<dbReference type="InterPro" id="IPR001965">
    <property type="entry name" value="Znf_PHD"/>
</dbReference>
<feature type="compositionally biased region" description="Basic and acidic residues" evidence="10">
    <location>
        <begin position="19"/>
        <end position="45"/>
    </location>
</feature>
<dbReference type="Pfam" id="PF08624">
    <property type="entry name" value="CRC_subunit"/>
    <property type="match status" value="1"/>
</dbReference>
<evidence type="ECO:0000256" key="7">
    <source>
        <dbReference type="ARBA" id="ARBA00023163"/>
    </source>
</evidence>
<evidence type="ECO:0000256" key="5">
    <source>
        <dbReference type="ARBA" id="ARBA00022833"/>
    </source>
</evidence>
<evidence type="ECO:0000256" key="10">
    <source>
        <dbReference type="SAM" id="MobiDB-lite"/>
    </source>
</evidence>
<evidence type="ECO:0000256" key="6">
    <source>
        <dbReference type="ARBA" id="ARBA00023015"/>
    </source>
</evidence>
<keyword evidence="5" id="KW-0862">Zinc</keyword>
<accession>A0ABQ8EWD7</accession>
<evidence type="ECO:0000256" key="8">
    <source>
        <dbReference type="ARBA" id="ARBA00023242"/>
    </source>
</evidence>
<evidence type="ECO:0000313" key="13">
    <source>
        <dbReference type="Proteomes" id="UP001648503"/>
    </source>
</evidence>
<dbReference type="InterPro" id="IPR011011">
    <property type="entry name" value="Znf_FYVE_PHD"/>
</dbReference>
<protein>
    <recommendedName>
        <fullName evidence="11">PHD-type domain-containing protein</fullName>
    </recommendedName>
</protein>
<dbReference type="EMBL" id="JAFCIX010000553">
    <property type="protein sequence ID" value="KAH6587761.1"/>
    <property type="molecule type" value="Genomic_DNA"/>
</dbReference>
<feature type="region of interest" description="Disordered" evidence="10">
    <location>
        <begin position="1"/>
        <end position="245"/>
    </location>
</feature>
<dbReference type="CDD" id="cd15527">
    <property type="entry name" value="PHD2_KAT6A_6B"/>
    <property type="match status" value="1"/>
</dbReference>
<evidence type="ECO:0000256" key="1">
    <source>
        <dbReference type="ARBA" id="ARBA00004123"/>
    </source>
</evidence>
<keyword evidence="4 9" id="KW-0863">Zinc-finger</keyword>
<proteinExistence type="predicted"/>
<feature type="compositionally biased region" description="Acidic residues" evidence="10">
    <location>
        <begin position="46"/>
        <end position="61"/>
    </location>
</feature>
<dbReference type="Gene3D" id="3.30.40.10">
    <property type="entry name" value="Zinc/RING finger domain, C3HC4 (zinc finger)"/>
    <property type="match status" value="3"/>
</dbReference>
<feature type="domain" description="PHD-type" evidence="11">
    <location>
        <begin position="776"/>
        <end position="837"/>
    </location>
</feature>
<dbReference type="SMART" id="SM00249">
    <property type="entry name" value="PHD"/>
    <property type="match status" value="3"/>
</dbReference>
<dbReference type="SUPFAM" id="SSF57903">
    <property type="entry name" value="FYVE/PHD zinc finger"/>
    <property type="match status" value="2"/>
</dbReference>
<feature type="compositionally biased region" description="Low complexity" evidence="10">
    <location>
        <begin position="114"/>
        <end position="137"/>
    </location>
</feature>
<reference evidence="12 13" key="1">
    <citation type="submission" date="2021-02" db="EMBL/GenBank/DDBJ databases">
        <title>Variation within the Batrachochytrium salamandrivorans European outbreak.</title>
        <authorList>
            <person name="Kelly M."/>
            <person name="Pasmans F."/>
            <person name="Shea T.P."/>
            <person name="Munoz J.F."/>
            <person name="Carranza S."/>
            <person name="Cuomo C.A."/>
            <person name="Martel A."/>
        </authorList>
    </citation>
    <scope>NUCLEOTIDE SEQUENCE [LARGE SCALE GENOMIC DNA]</scope>
    <source>
        <strain evidence="12 13">AMFP18/2</strain>
    </source>
</reference>
<keyword evidence="3" id="KW-0677">Repeat</keyword>
<dbReference type="PANTHER" id="PTHR45888">
    <property type="entry name" value="HL01030P-RELATED"/>
    <property type="match status" value="1"/>
</dbReference>